<gene>
    <name evidence="4" type="ORF">MEDL_49825</name>
</gene>
<feature type="disulfide bond" evidence="1">
    <location>
        <begin position="306"/>
        <end position="315"/>
    </location>
</feature>
<dbReference type="PANTHER" id="PTHR46534:SF1">
    <property type="entry name" value="IGGFC-BINDING PROTEIN N-TERMINAL DOMAIN-CONTAINING PROTEIN"/>
    <property type="match status" value="1"/>
</dbReference>
<comment type="caution">
    <text evidence="1">Lacks conserved residue(s) required for the propagation of feature annotation.</text>
</comment>
<evidence type="ECO:0000313" key="5">
    <source>
        <dbReference type="Proteomes" id="UP000683360"/>
    </source>
</evidence>
<keyword evidence="1" id="KW-1015">Disulfide bond</keyword>
<feature type="chain" id="PRO_5035766031" description="EGF-like domain-containing protein" evidence="2">
    <location>
        <begin position="20"/>
        <end position="717"/>
    </location>
</feature>
<dbReference type="Pfam" id="PF17517">
    <property type="entry name" value="IgGFc_binding"/>
    <property type="match status" value="1"/>
</dbReference>
<dbReference type="Pfam" id="PF01683">
    <property type="entry name" value="EB"/>
    <property type="match status" value="1"/>
</dbReference>
<evidence type="ECO:0000313" key="4">
    <source>
        <dbReference type="EMBL" id="CAG2237380.1"/>
    </source>
</evidence>
<protein>
    <recommendedName>
        <fullName evidence="3">EGF-like domain-containing protein</fullName>
    </recommendedName>
</protein>
<dbReference type="Proteomes" id="UP000683360">
    <property type="component" value="Unassembled WGS sequence"/>
</dbReference>
<sequence length="717" mass="81189">MLPSCNMLLAFLIWITAYGNTLTISSTVNSTDSDSESFKGLTINSPCGNTHQCIGKLVCVTERCQCSENHIWNGTNCNGVKTFKSKCKHTSECETTMFCIHGTCQCAQMSYWNGNICVTKKLSNDTCKYSNECEGKLLCEDGVCQCPIGLFWNGSTCVFKYFDGHSCSSSSECVEDMECRESRCHCLESEYWDNSKCSSRKSVYDDCMKEGECGTTLYCTRNVCQCASSDYWAESTCSIKKDEKALCNSSLECKSTLQCINHHCVCCQQDFWNAIGQLCERNICAIEQCLNGGKCQISDKRHRCLCADGYLGDKCQYADGRENDFIVIFHQAFSSPSPRILPTVNRRVEVSIYYFANNKNISKTLNSADNNFILDSNVLMTNGLQQAGAVIHSNVPIILYGFLFVRTYSEGLLVIPTRFASTEYIIPSFTIYSQLQYSLFTLSPVYSNTIIQINFKMKDGTISYDNMQFSNNETLTLVLNKYTSFQIRHTSDLTGTQVMASMPVIVVSGNNYNKLNHKRDFQPFIEMVLPLNQLDNVYVIPYLRHRLENTVRIIAVNDTNITLKNGNSRTTDELKSRDSLDFFHTTISFVSSESVVIVHIYPHQLPDRHGDAFMMTIPGINQYLYDYDFMVPTDFESFISITVPTSAVDGFVLDGKFVNLKIIFSISEEEHHFSSFSIPISSGSHHIFHREKTRFGLWVYGNFTKLRSVWISSRNGF</sequence>
<keyword evidence="2" id="KW-0732">Signal</keyword>
<dbReference type="AlphaFoldDB" id="A0A8S3U1S2"/>
<dbReference type="InterPro" id="IPR006149">
    <property type="entry name" value="EB_dom"/>
</dbReference>
<evidence type="ECO:0000256" key="1">
    <source>
        <dbReference type="PROSITE-ProRule" id="PRU00076"/>
    </source>
</evidence>
<comment type="caution">
    <text evidence="4">The sequence shown here is derived from an EMBL/GenBank/DDBJ whole genome shotgun (WGS) entry which is preliminary data.</text>
</comment>
<keyword evidence="5" id="KW-1185">Reference proteome</keyword>
<dbReference type="SUPFAM" id="SSF57196">
    <property type="entry name" value="EGF/Laminin"/>
    <property type="match status" value="1"/>
</dbReference>
<dbReference type="Gene3D" id="2.10.25.10">
    <property type="entry name" value="Laminin"/>
    <property type="match status" value="1"/>
</dbReference>
<keyword evidence="1" id="KW-0245">EGF-like domain</keyword>
<dbReference type="InterPro" id="IPR000742">
    <property type="entry name" value="EGF"/>
</dbReference>
<evidence type="ECO:0000256" key="2">
    <source>
        <dbReference type="SAM" id="SignalP"/>
    </source>
</evidence>
<proteinExistence type="predicted"/>
<dbReference type="PROSITE" id="PS50026">
    <property type="entry name" value="EGF_3"/>
    <property type="match status" value="1"/>
</dbReference>
<dbReference type="InterPro" id="IPR035234">
    <property type="entry name" value="IgGFc-bd_N"/>
</dbReference>
<name>A0A8S3U1S2_MYTED</name>
<dbReference type="EMBL" id="CAJPWZ010002387">
    <property type="protein sequence ID" value="CAG2237380.1"/>
    <property type="molecule type" value="Genomic_DNA"/>
</dbReference>
<dbReference type="PROSITE" id="PS00022">
    <property type="entry name" value="EGF_1"/>
    <property type="match status" value="1"/>
</dbReference>
<dbReference type="SMART" id="SM00181">
    <property type="entry name" value="EGF"/>
    <property type="match status" value="1"/>
</dbReference>
<dbReference type="PROSITE" id="PS01186">
    <property type="entry name" value="EGF_2"/>
    <property type="match status" value="1"/>
</dbReference>
<evidence type="ECO:0000259" key="3">
    <source>
        <dbReference type="PROSITE" id="PS50026"/>
    </source>
</evidence>
<dbReference type="OrthoDB" id="6074332at2759"/>
<organism evidence="4 5">
    <name type="scientific">Mytilus edulis</name>
    <name type="common">Blue mussel</name>
    <dbReference type="NCBI Taxonomy" id="6550"/>
    <lineage>
        <taxon>Eukaryota</taxon>
        <taxon>Metazoa</taxon>
        <taxon>Spiralia</taxon>
        <taxon>Lophotrochozoa</taxon>
        <taxon>Mollusca</taxon>
        <taxon>Bivalvia</taxon>
        <taxon>Autobranchia</taxon>
        <taxon>Pteriomorphia</taxon>
        <taxon>Mytilida</taxon>
        <taxon>Mytiloidea</taxon>
        <taxon>Mytilidae</taxon>
        <taxon>Mytilinae</taxon>
        <taxon>Mytilus</taxon>
    </lineage>
</organism>
<feature type="signal peptide" evidence="2">
    <location>
        <begin position="1"/>
        <end position="19"/>
    </location>
</feature>
<feature type="domain" description="EGF-like" evidence="3">
    <location>
        <begin position="280"/>
        <end position="316"/>
    </location>
</feature>
<accession>A0A8S3U1S2</accession>
<reference evidence="4" key="1">
    <citation type="submission" date="2021-03" db="EMBL/GenBank/DDBJ databases">
        <authorList>
            <person name="Bekaert M."/>
        </authorList>
    </citation>
    <scope>NUCLEOTIDE SEQUENCE</scope>
</reference>
<dbReference type="PANTHER" id="PTHR46534">
    <property type="entry name" value="IGGFC_BINDING DOMAIN-CONTAINING PROTEIN"/>
    <property type="match status" value="1"/>
</dbReference>